<reference evidence="3" key="1">
    <citation type="journal article" date="2017" name="Nat. Ecol. Evol.">
        <title>Genome expansion and lineage-specific genetic innovations in the forest pathogenic fungi Armillaria.</title>
        <authorList>
            <person name="Sipos G."/>
            <person name="Prasanna A.N."/>
            <person name="Walter M.C."/>
            <person name="O'Connor E."/>
            <person name="Balint B."/>
            <person name="Krizsan K."/>
            <person name="Kiss B."/>
            <person name="Hess J."/>
            <person name="Varga T."/>
            <person name="Slot J."/>
            <person name="Riley R."/>
            <person name="Boka B."/>
            <person name="Rigling D."/>
            <person name="Barry K."/>
            <person name="Lee J."/>
            <person name="Mihaltcheva S."/>
            <person name="LaButti K."/>
            <person name="Lipzen A."/>
            <person name="Waldron R."/>
            <person name="Moloney N.M."/>
            <person name="Sperisen C."/>
            <person name="Kredics L."/>
            <person name="Vagvoelgyi C."/>
            <person name="Patrignani A."/>
            <person name="Fitzpatrick D."/>
            <person name="Nagy I."/>
            <person name="Doyle S."/>
            <person name="Anderson J.B."/>
            <person name="Grigoriev I.V."/>
            <person name="Gueldener U."/>
            <person name="Muensterkoetter M."/>
            <person name="Nagy L.G."/>
        </authorList>
    </citation>
    <scope>NUCLEOTIDE SEQUENCE [LARGE SCALE GENOMIC DNA]</scope>
    <source>
        <strain evidence="3">Ar21-2</strain>
    </source>
</reference>
<protein>
    <submittedName>
        <fullName evidence="2">Uncharacterized protein</fullName>
    </submittedName>
</protein>
<feature type="region of interest" description="Disordered" evidence="1">
    <location>
        <begin position="374"/>
        <end position="416"/>
    </location>
</feature>
<name>A0A2H3D6Y3_ARMGA</name>
<dbReference type="STRING" id="47427.A0A2H3D6Y3"/>
<dbReference type="OMA" id="GCSINIA"/>
<evidence type="ECO:0000313" key="3">
    <source>
        <dbReference type="Proteomes" id="UP000217790"/>
    </source>
</evidence>
<keyword evidence="3" id="KW-1185">Reference proteome</keyword>
<feature type="compositionally biased region" description="Low complexity" evidence="1">
    <location>
        <begin position="403"/>
        <end position="416"/>
    </location>
</feature>
<feature type="compositionally biased region" description="Polar residues" evidence="1">
    <location>
        <begin position="456"/>
        <end position="469"/>
    </location>
</feature>
<dbReference type="OrthoDB" id="2980832at2759"/>
<sequence length="598" mass="66609">MSKADSSKKKNPGNQTWAIGSRKPFFESQEADWKAHSDAKKYSTFYTFITQMYHIKYHSIAPTADLIIPNTDMPTDEEVNAWNATHKEEEKGLTVDELAIKQAGDQEEFSNLRRVHVQKHYLMVQLVLQGFAHAIKATIQQGKKPHHARFLNAYSKMFYPSKIKPVIDATFTQSTDQSEKACFTLTNCMIKEHWDQESLLVKTMIQNKIKAQYQDAMAKYKKLQAGPTDKSPEDYHLALIQESNFVQVIVNSLRECFGMQVCIMLVGPIGENRGTVEVQSVHSSTAMGLDWPELDKKGFAMVEKSFLHFGLKSFSEEDRNAKALKGMIISKEDAILAPITPLHPLQLVKTAPASDLGDRSPLLLSSSEALKASTAKSPFPSLSNKTVEPPTEKSSLSGEALKSSIDSPPVPASSPSVVSIISSKDKTVDAPKIHPPLLPHSTLQQQLPHHSDCQPIDNTTFGHSNSPSPAQDKDHSIDDMMLRCSGSPSPPRDKGCSINIAPFKLTNSLLPTRNDFAVYETVDGDSGVSGPSLEVDLLNEQEKSSMLIHPKDVEAAWNATNHDKWYPELISAFDRFHHGTLWDLLWSRAMDSLLVFEW</sequence>
<dbReference type="Proteomes" id="UP000217790">
    <property type="component" value="Unassembled WGS sequence"/>
</dbReference>
<accession>A0A2H3D6Y3</accession>
<dbReference type="InParanoid" id="A0A2H3D6Y3"/>
<proteinExistence type="predicted"/>
<dbReference type="EMBL" id="KZ293708">
    <property type="protein sequence ID" value="PBK83246.1"/>
    <property type="molecule type" value="Genomic_DNA"/>
</dbReference>
<evidence type="ECO:0000313" key="2">
    <source>
        <dbReference type="EMBL" id="PBK83246.1"/>
    </source>
</evidence>
<evidence type="ECO:0000256" key="1">
    <source>
        <dbReference type="SAM" id="MobiDB-lite"/>
    </source>
</evidence>
<organism evidence="2 3">
    <name type="scientific">Armillaria gallica</name>
    <name type="common">Bulbous honey fungus</name>
    <name type="synonym">Armillaria bulbosa</name>
    <dbReference type="NCBI Taxonomy" id="47427"/>
    <lineage>
        <taxon>Eukaryota</taxon>
        <taxon>Fungi</taxon>
        <taxon>Dikarya</taxon>
        <taxon>Basidiomycota</taxon>
        <taxon>Agaricomycotina</taxon>
        <taxon>Agaricomycetes</taxon>
        <taxon>Agaricomycetidae</taxon>
        <taxon>Agaricales</taxon>
        <taxon>Marasmiineae</taxon>
        <taxon>Physalacriaceae</taxon>
        <taxon>Armillaria</taxon>
    </lineage>
</organism>
<dbReference type="AlphaFoldDB" id="A0A2H3D6Y3"/>
<feature type="compositionally biased region" description="Polar residues" evidence="1">
    <location>
        <begin position="380"/>
        <end position="397"/>
    </location>
</feature>
<gene>
    <name evidence="2" type="ORF">ARMGADRAFT_1038042</name>
</gene>
<feature type="region of interest" description="Disordered" evidence="1">
    <location>
        <begin position="428"/>
        <end position="475"/>
    </location>
</feature>
<feature type="region of interest" description="Disordered" evidence="1">
    <location>
        <begin position="1"/>
        <end position="21"/>
    </location>
</feature>